<dbReference type="InterPro" id="IPR016024">
    <property type="entry name" value="ARM-type_fold"/>
</dbReference>
<dbReference type="EMBL" id="JAVRIA010000001">
    <property type="protein sequence ID" value="MDT0557483.1"/>
    <property type="molecule type" value="Genomic_DNA"/>
</dbReference>
<evidence type="ECO:0000313" key="1">
    <source>
        <dbReference type="EMBL" id="MDT0557483.1"/>
    </source>
</evidence>
<dbReference type="Gene3D" id="1.25.40.290">
    <property type="entry name" value="ARM repeat domains"/>
    <property type="match status" value="1"/>
</dbReference>
<gene>
    <name evidence="1" type="ORF">RM697_02410</name>
</gene>
<dbReference type="RefSeq" id="WP_311426250.1">
    <property type="nucleotide sequence ID" value="NZ_JAVRIA010000001.1"/>
</dbReference>
<name>A0ABU2YH40_9FLAO</name>
<accession>A0ABU2YH40</accession>
<protein>
    <submittedName>
        <fullName evidence="1">DNA alkylation repair protein</fullName>
    </submittedName>
</protein>
<dbReference type="InterPro" id="IPR014825">
    <property type="entry name" value="DNA_alkylation"/>
</dbReference>
<evidence type="ECO:0000313" key="2">
    <source>
        <dbReference type="Proteomes" id="UP001259492"/>
    </source>
</evidence>
<dbReference type="PANTHER" id="PTHR34070:SF1">
    <property type="entry name" value="DNA ALKYLATION REPAIR PROTEIN"/>
    <property type="match status" value="1"/>
</dbReference>
<organism evidence="1 2">
    <name type="scientific">Microcosmobacter mediterraneus</name>
    <dbReference type="NCBI Taxonomy" id="3075607"/>
    <lineage>
        <taxon>Bacteria</taxon>
        <taxon>Pseudomonadati</taxon>
        <taxon>Bacteroidota</taxon>
        <taxon>Flavobacteriia</taxon>
        <taxon>Flavobacteriales</taxon>
        <taxon>Flavobacteriaceae</taxon>
        <taxon>Microcosmobacter</taxon>
    </lineage>
</organism>
<comment type="caution">
    <text evidence="1">The sequence shown here is derived from an EMBL/GenBank/DDBJ whole genome shotgun (WGS) entry which is preliminary data.</text>
</comment>
<dbReference type="Proteomes" id="UP001259492">
    <property type="component" value="Unassembled WGS sequence"/>
</dbReference>
<keyword evidence="2" id="KW-1185">Reference proteome</keyword>
<dbReference type="Pfam" id="PF08713">
    <property type="entry name" value="DNA_alkylation"/>
    <property type="match status" value="1"/>
</dbReference>
<dbReference type="CDD" id="cd07064">
    <property type="entry name" value="AlkD_like_1"/>
    <property type="match status" value="1"/>
</dbReference>
<dbReference type="PANTHER" id="PTHR34070">
    <property type="entry name" value="ARMADILLO-TYPE FOLD"/>
    <property type="match status" value="1"/>
</dbReference>
<proteinExistence type="predicted"/>
<reference evidence="1 2" key="1">
    <citation type="submission" date="2023-09" db="EMBL/GenBank/DDBJ databases">
        <authorList>
            <person name="Rey-Velasco X."/>
        </authorList>
    </citation>
    <scope>NUCLEOTIDE SEQUENCE [LARGE SCALE GENOMIC DNA]</scope>
    <source>
        <strain evidence="1 2">W332</strain>
    </source>
</reference>
<dbReference type="Gene3D" id="1.20.1660.10">
    <property type="entry name" value="Hypothetical protein (EF3068)"/>
    <property type="match status" value="1"/>
</dbReference>
<sequence length="222" mass="26375">MNFITELTNRLESERHAEFALQMHEYMKRQFPFLGVKSPLRKQLLKEVLANHKEDVIKNVRNIAETLYAKSEREYHYCAIEILAKILSKKYKEEDLEYITALIYTNSHWDTVDFIAKHILGSYLLQFWENKQEVITKISQSDNMWLNRSAILFQLGYKERTDETILFEQCLAHKHSKEFFIQKAIGWALREYSKTNPDAVLNFVETNKLKPLSAREALKRIQ</sequence>
<dbReference type="SUPFAM" id="SSF48371">
    <property type="entry name" value="ARM repeat"/>
    <property type="match status" value="1"/>
</dbReference>